<evidence type="ECO:0000259" key="3">
    <source>
        <dbReference type="PROSITE" id="PS50102"/>
    </source>
</evidence>
<dbReference type="AlphaFoldDB" id="A0A0M4EYT7"/>
<dbReference type="InterPro" id="IPR012677">
    <property type="entry name" value="Nucleotide-bd_a/b_plait_sf"/>
</dbReference>
<proteinExistence type="predicted"/>
<keyword evidence="5" id="KW-1185">Reference proteome</keyword>
<dbReference type="STRING" id="30019.A0A0M4EYT7"/>
<reference evidence="4 5" key="1">
    <citation type="submission" date="2015-08" db="EMBL/GenBank/DDBJ databases">
        <title>Ancestral chromatin configuration constrains chromatin evolution on differentiating sex chromosomes in Drosophila.</title>
        <authorList>
            <person name="Zhou Q."/>
            <person name="Bachtrog D."/>
        </authorList>
    </citation>
    <scope>NUCLEOTIDE SEQUENCE [LARGE SCALE GENOMIC DNA]</scope>
    <source>
        <tissue evidence="4">Whole larvae</tissue>
    </source>
</reference>
<evidence type="ECO:0000313" key="5">
    <source>
        <dbReference type="Proteomes" id="UP000494163"/>
    </source>
</evidence>
<sequence length="230" mass="27021">MPSMNFDKKYCTSQINGTVYMTTMKNLSEEQLTKLNAGAGEIYLSNIPKKCSAKRIMQVAVKLGEVYMLRNKIDFLRDSRGFAYLQYINETHMKNTMHALQQLFWNAKLGIRVRKSRNQRRLLLNNVDRLSPVQVYHELSKYSQYIKLCVHEVQPYYYIYVIEYRNNDKAAIAHHMLRSKMGHFGANAYIEWLDKYQENNTSQTLPSCCLQLQQPVTEQQLPAIHEKSEH</sequence>
<dbReference type="GO" id="GO:0003723">
    <property type="term" value="F:RNA binding"/>
    <property type="evidence" value="ECO:0007669"/>
    <property type="project" value="UniProtKB-UniRule"/>
</dbReference>
<dbReference type="Gene3D" id="3.30.70.330">
    <property type="match status" value="1"/>
</dbReference>
<dbReference type="SUPFAM" id="SSF54928">
    <property type="entry name" value="RNA-binding domain, RBD"/>
    <property type="match status" value="1"/>
</dbReference>
<gene>
    <name evidence="4" type="ORF">Dbus_chr3Lg598</name>
</gene>
<organism evidence="4 5">
    <name type="scientific">Drosophila busckii</name>
    <name type="common">Fruit fly</name>
    <dbReference type="NCBI Taxonomy" id="30019"/>
    <lineage>
        <taxon>Eukaryota</taxon>
        <taxon>Metazoa</taxon>
        <taxon>Ecdysozoa</taxon>
        <taxon>Arthropoda</taxon>
        <taxon>Hexapoda</taxon>
        <taxon>Insecta</taxon>
        <taxon>Pterygota</taxon>
        <taxon>Neoptera</taxon>
        <taxon>Endopterygota</taxon>
        <taxon>Diptera</taxon>
        <taxon>Brachycera</taxon>
        <taxon>Muscomorpha</taxon>
        <taxon>Ephydroidea</taxon>
        <taxon>Drosophilidae</taxon>
        <taxon>Drosophila</taxon>
    </lineage>
</organism>
<feature type="domain" description="RRM" evidence="3">
    <location>
        <begin position="40"/>
        <end position="118"/>
    </location>
</feature>
<protein>
    <submittedName>
        <fullName evidence="4">CG32364</fullName>
    </submittedName>
</protein>
<dbReference type="OrthoDB" id="3800936at2759"/>
<dbReference type="EMBL" id="CP012525">
    <property type="protein sequence ID" value="ALC43432.1"/>
    <property type="molecule type" value="Genomic_DNA"/>
</dbReference>
<dbReference type="InterPro" id="IPR000504">
    <property type="entry name" value="RRM_dom"/>
</dbReference>
<dbReference type="Proteomes" id="UP000494163">
    <property type="component" value="Chromosome 3L"/>
</dbReference>
<name>A0A0M4EYT7_DROBS</name>
<dbReference type="PROSITE" id="PS50102">
    <property type="entry name" value="RRM"/>
    <property type="match status" value="1"/>
</dbReference>
<keyword evidence="1 2" id="KW-0694">RNA-binding</keyword>
<accession>A0A0M4EYT7</accession>
<evidence type="ECO:0000256" key="1">
    <source>
        <dbReference type="ARBA" id="ARBA00022884"/>
    </source>
</evidence>
<evidence type="ECO:0000256" key="2">
    <source>
        <dbReference type="PROSITE-ProRule" id="PRU00176"/>
    </source>
</evidence>
<feature type="non-terminal residue" evidence="4">
    <location>
        <position position="230"/>
    </location>
</feature>
<dbReference type="InterPro" id="IPR035979">
    <property type="entry name" value="RBD_domain_sf"/>
</dbReference>
<evidence type="ECO:0000313" key="4">
    <source>
        <dbReference type="EMBL" id="ALC43432.1"/>
    </source>
</evidence>
<dbReference type="OMA" id="LRPWQVY"/>